<evidence type="ECO:0000256" key="1">
    <source>
        <dbReference type="ARBA" id="ARBA00022670"/>
    </source>
</evidence>
<dbReference type="SUPFAM" id="SSF50494">
    <property type="entry name" value="Trypsin-like serine proteases"/>
    <property type="match status" value="1"/>
</dbReference>
<dbReference type="PANTHER" id="PTHR24252:SF7">
    <property type="entry name" value="HYALIN"/>
    <property type="match status" value="1"/>
</dbReference>
<protein>
    <submittedName>
        <fullName evidence="7">Oidioi.mRNA.OKI2018_I69.chr1.g1673.t1.cds</fullName>
    </submittedName>
</protein>
<feature type="chain" id="PRO_5045199714" evidence="5">
    <location>
        <begin position="16"/>
        <end position="404"/>
    </location>
</feature>
<feature type="compositionally biased region" description="Low complexity" evidence="4">
    <location>
        <begin position="361"/>
        <end position="390"/>
    </location>
</feature>
<dbReference type="InterPro" id="IPR043504">
    <property type="entry name" value="Peptidase_S1_PA_chymotrypsin"/>
</dbReference>
<dbReference type="PANTHER" id="PTHR24252">
    <property type="entry name" value="ACROSIN-RELATED"/>
    <property type="match status" value="1"/>
</dbReference>
<dbReference type="Pfam" id="PF00089">
    <property type="entry name" value="Trypsin"/>
    <property type="match status" value="1"/>
</dbReference>
<accession>A0ABN7SUX9</accession>
<dbReference type="EMBL" id="OU015566">
    <property type="protein sequence ID" value="CAG5104922.1"/>
    <property type="molecule type" value="Genomic_DNA"/>
</dbReference>
<dbReference type="InterPro" id="IPR018114">
    <property type="entry name" value="TRYPSIN_HIS"/>
</dbReference>
<dbReference type="SMART" id="SM00020">
    <property type="entry name" value="Tryp_SPc"/>
    <property type="match status" value="1"/>
</dbReference>
<feature type="compositionally biased region" description="Polar residues" evidence="4">
    <location>
        <begin position="278"/>
        <end position="289"/>
    </location>
</feature>
<keyword evidence="1" id="KW-0645">Protease</keyword>
<feature type="domain" description="Peptidase S1" evidence="6">
    <location>
        <begin position="23"/>
        <end position="284"/>
    </location>
</feature>
<evidence type="ECO:0000256" key="4">
    <source>
        <dbReference type="SAM" id="MobiDB-lite"/>
    </source>
</evidence>
<dbReference type="PROSITE" id="PS00134">
    <property type="entry name" value="TRYPSIN_HIS"/>
    <property type="match status" value="1"/>
</dbReference>
<proteinExistence type="predicted"/>
<keyword evidence="8" id="KW-1185">Reference proteome</keyword>
<keyword evidence="3" id="KW-1015">Disulfide bond</keyword>
<dbReference type="InterPro" id="IPR001254">
    <property type="entry name" value="Trypsin_dom"/>
</dbReference>
<organism evidence="7 8">
    <name type="scientific">Oikopleura dioica</name>
    <name type="common">Tunicate</name>
    <dbReference type="NCBI Taxonomy" id="34765"/>
    <lineage>
        <taxon>Eukaryota</taxon>
        <taxon>Metazoa</taxon>
        <taxon>Chordata</taxon>
        <taxon>Tunicata</taxon>
        <taxon>Appendicularia</taxon>
        <taxon>Copelata</taxon>
        <taxon>Oikopleuridae</taxon>
        <taxon>Oikopleura</taxon>
    </lineage>
</organism>
<dbReference type="InterPro" id="IPR009003">
    <property type="entry name" value="Peptidase_S1_PA"/>
</dbReference>
<name>A0ABN7SUX9_OIKDI</name>
<gene>
    <name evidence="7" type="ORF">OKIOD_LOCUS10438</name>
</gene>
<dbReference type="InterPro" id="IPR001314">
    <property type="entry name" value="Peptidase_S1A"/>
</dbReference>
<feature type="compositionally biased region" description="Low complexity" evidence="4">
    <location>
        <begin position="330"/>
        <end position="354"/>
    </location>
</feature>
<evidence type="ECO:0000313" key="7">
    <source>
        <dbReference type="EMBL" id="CAG5104922.1"/>
    </source>
</evidence>
<evidence type="ECO:0000313" key="8">
    <source>
        <dbReference type="Proteomes" id="UP001158576"/>
    </source>
</evidence>
<dbReference type="PRINTS" id="PR00722">
    <property type="entry name" value="CHYMOTRYPSIN"/>
</dbReference>
<keyword evidence="2" id="KW-0378">Hydrolase</keyword>
<reference evidence="7 8" key="1">
    <citation type="submission" date="2021-04" db="EMBL/GenBank/DDBJ databases">
        <authorList>
            <person name="Bliznina A."/>
        </authorList>
    </citation>
    <scope>NUCLEOTIDE SEQUENCE [LARGE SCALE GENOMIC DNA]</scope>
</reference>
<dbReference type="PROSITE" id="PS50240">
    <property type="entry name" value="TRYPSIN_DOM"/>
    <property type="match status" value="1"/>
</dbReference>
<feature type="region of interest" description="Disordered" evidence="4">
    <location>
        <begin position="272"/>
        <end position="404"/>
    </location>
</feature>
<evidence type="ECO:0000259" key="6">
    <source>
        <dbReference type="PROSITE" id="PS50240"/>
    </source>
</evidence>
<dbReference type="Gene3D" id="2.40.10.10">
    <property type="entry name" value="Trypsin-like serine proteases"/>
    <property type="match status" value="1"/>
</dbReference>
<evidence type="ECO:0000256" key="2">
    <source>
        <dbReference type="ARBA" id="ARBA00022825"/>
    </source>
</evidence>
<feature type="compositionally biased region" description="Polar residues" evidence="4">
    <location>
        <begin position="391"/>
        <end position="404"/>
    </location>
</feature>
<dbReference type="Proteomes" id="UP001158576">
    <property type="component" value="Chromosome 1"/>
</dbReference>
<evidence type="ECO:0000256" key="5">
    <source>
        <dbReference type="SAM" id="SignalP"/>
    </source>
</evidence>
<sequence>MRLLSIFLVFLAADAKRKKRGRVRGGTKVRSATKYPSYVAMLRFNQHYCGGSILDETTILTAAHCKPRNSDLVAFGTNKRAEHLSSSEKRTNTVGIKSVKLLGRKLTGSSHSKWDEKIWDNDWAIVKLAKPIPLGRTAAKAELATWKEFEENLLNGSNNKCTIIGNGITDVKGQFSEVLKEGTVTFVSESPKTSGFRTIWNCNKRSGKNCLLFRNSNRAIVGAGDSGGPIFCKGDGGKMKTYGVASWASKDGKSDDNTLTMGFAPVFSPDAQKHFGQWNPQNRPPNASTFKGFDELMNHIGNSPGCTCPQENKPPQAPQRKQYRQPQYKSPPSYARNSPSRSSYSGSSSSNNRYPSRKPTYNSRNSAYSRSYNSGSGSRNFGNSGSRSNSQPSYRNRMSGQYRG</sequence>
<keyword evidence="2" id="KW-0720">Serine protease</keyword>
<evidence type="ECO:0000256" key="3">
    <source>
        <dbReference type="ARBA" id="ARBA00023157"/>
    </source>
</evidence>
<keyword evidence="5" id="KW-0732">Signal</keyword>
<feature type="signal peptide" evidence="5">
    <location>
        <begin position="1"/>
        <end position="15"/>
    </location>
</feature>